<evidence type="ECO:0000313" key="4">
    <source>
        <dbReference type="Proteomes" id="UP000541109"/>
    </source>
</evidence>
<sequence length="127" mass="14293">MADKKTGFEIPEQMRDFADKSMDQAKKAFDDFMSATQKAMSNVEGSANAMQTGTSDINRKALQYAEEHMNSAFEFAQKLVRADDVQQIMNLQQEYLRKQMEALGEQAREISDKASRTAQDAAKAVKD</sequence>
<dbReference type="NCBIfam" id="TIGR01841">
    <property type="entry name" value="phasin"/>
    <property type="match status" value="1"/>
</dbReference>
<name>A0A839AIJ7_9HYPH</name>
<proteinExistence type="predicted"/>
<dbReference type="EMBL" id="JACFXV010000061">
    <property type="protein sequence ID" value="MBA5778339.1"/>
    <property type="molecule type" value="Genomic_DNA"/>
</dbReference>
<dbReference type="AlphaFoldDB" id="A0A839AIJ7"/>
<dbReference type="NCBIfam" id="TIGR01985">
    <property type="entry name" value="phasin_2"/>
    <property type="match status" value="1"/>
</dbReference>
<organism evidence="3 4">
    <name type="scientific">Stappia albiluteola</name>
    <dbReference type="NCBI Taxonomy" id="2758565"/>
    <lineage>
        <taxon>Bacteria</taxon>
        <taxon>Pseudomonadati</taxon>
        <taxon>Pseudomonadota</taxon>
        <taxon>Alphaproteobacteria</taxon>
        <taxon>Hyphomicrobiales</taxon>
        <taxon>Stappiaceae</taxon>
        <taxon>Stappia</taxon>
    </lineage>
</organism>
<accession>A0A839AIJ7</accession>
<reference evidence="3 4" key="1">
    <citation type="submission" date="2020-07" db="EMBL/GenBank/DDBJ databases">
        <title>Stappia sp., F7233, whole genome shotgun sequencing project.</title>
        <authorList>
            <person name="Jiang S."/>
            <person name="Liu Z.W."/>
            <person name="Du Z.J."/>
        </authorList>
    </citation>
    <scope>NUCLEOTIDE SEQUENCE [LARGE SCALE GENOMIC DNA]</scope>
    <source>
        <strain evidence="3 4">F7233</strain>
    </source>
</reference>
<dbReference type="InterPro" id="IPR010234">
    <property type="entry name" value="Phasin_subfam-2"/>
</dbReference>
<feature type="region of interest" description="Disordered" evidence="1">
    <location>
        <begin position="107"/>
        <end position="127"/>
    </location>
</feature>
<comment type="caution">
    <text evidence="3">The sequence shown here is derived from an EMBL/GenBank/DDBJ whole genome shotgun (WGS) entry which is preliminary data.</text>
</comment>
<dbReference type="RefSeq" id="WP_182166476.1">
    <property type="nucleotide sequence ID" value="NZ_JACFXV010000061.1"/>
</dbReference>
<dbReference type="Proteomes" id="UP000541109">
    <property type="component" value="Unassembled WGS sequence"/>
</dbReference>
<evidence type="ECO:0000259" key="2">
    <source>
        <dbReference type="Pfam" id="PF09361"/>
    </source>
</evidence>
<protein>
    <submittedName>
        <fullName evidence="3">Phasin</fullName>
    </submittedName>
</protein>
<evidence type="ECO:0000256" key="1">
    <source>
        <dbReference type="SAM" id="MobiDB-lite"/>
    </source>
</evidence>
<gene>
    <name evidence="3" type="ORF">H2509_14515</name>
</gene>
<keyword evidence="4" id="KW-1185">Reference proteome</keyword>
<dbReference type="InterPro" id="IPR018968">
    <property type="entry name" value="Phasin"/>
</dbReference>
<dbReference type="Pfam" id="PF09361">
    <property type="entry name" value="Phasin_2"/>
    <property type="match status" value="1"/>
</dbReference>
<feature type="domain" description="Phasin" evidence="2">
    <location>
        <begin position="31"/>
        <end position="126"/>
    </location>
</feature>
<evidence type="ECO:0000313" key="3">
    <source>
        <dbReference type="EMBL" id="MBA5778339.1"/>
    </source>
</evidence>
<dbReference type="InterPro" id="IPR010127">
    <property type="entry name" value="Phasin_subfam-1"/>
</dbReference>